<evidence type="ECO:0000256" key="2">
    <source>
        <dbReference type="ARBA" id="ARBA00023054"/>
    </source>
</evidence>
<feature type="region of interest" description="Disordered" evidence="4">
    <location>
        <begin position="170"/>
        <end position="231"/>
    </location>
</feature>
<sequence length="827" mass="89635">MSAPEMMNRKLGSGSGFVNATVGIDRGRVGERLQAALAGVQELHLLKERQSGMVQWALQMAREKPALVPHPDAGDPGGSTDEQRLEATLAALKEQLSRLRRQDVGLKSHLQQLDQQISELKLDMSKASSEHLESDSRPSSGFYDLSDGGSVSLSNSCTSVYSECLSSSQSSLLPSCQHSPPGTRPQSADEITVQGSASQRGGVRMGSRIRTSTDPPASSTRARPRPVSTGDLDRMVLPGLGFYKAPDTKAVPSLSHGINIKQTAIDPRYQSNLVSRNGSDVYQYPSPLHAVALQSPIFSLSGETATAQGSQTDTVAGATVSSCVSSKTSFESRPDGYIYKLLQHKKNRETLQPEGCCQVDRAQPLLSCHNGVFSLSTAVTKVNCRAMLKSQGDQSLSQGQPNIKQQEVKTVSEEKVAIVNYRQETVNCAQTAKVFHHREDLKACHSPLDADQRVSVLVEANKCPERVQKGEGNSCPDHSCVDTLCEAALSRKALNRKHSSTSSLEKKSHEALPQSEFVHAKFVPAGSLQVKVRQAGKKTKAVKLKRRSSEKLRTVKQLPCENLKIPLVSGGLSAETAPFNKHSGGRAVYKEHNCVGEVAGRSCSQSSLYPAHLRQTQQVPKFGPSTTHRLLLPEPRVSVDTSKKRQTRKWQSVVEISTKPSLAPFPNSRPTGHLQVLRKAGMMRSTSLRHRPSQYGVPRHPHPNSYSCLLSESEVSEYSAECASLFHSTIAESSEGELSDFTANRFGDSESSESSSDGSSDSSLSLNSEDMEDGELVWAQSTVGPTAAGLPLSSRPEPPACRIKASKALKKKIRRFQPAALKVMTMV</sequence>
<comment type="similarity">
    <text evidence="1">Belongs to the dapper family.</text>
</comment>
<dbReference type="OMA" id="GNDVYPY"/>
<feature type="region of interest" description="Disordered" evidence="4">
    <location>
        <begin position="741"/>
        <end position="770"/>
    </location>
</feature>
<dbReference type="STRING" id="7918.ENSLOCP00000019977"/>
<feature type="compositionally biased region" description="Low complexity" evidence="4">
    <location>
        <begin position="170"/>
        <end position="181"/>
    </location>
</feature>
<dbReference type="KEGG" id="loc:102684561"/>
<evidence type="ECO:0000256" key="4">
    <source>
        <dbReference type="SAM" id="MobiDB-lite"/>
    </source>
</evidence>
<proteinExistence type="inferred from homology"/>
<dbReference type="GO" id="GO:0016055">
    <property type="term" value="P:Wnt signaling pathway"/>
    <property type="evidence" value="ECO:0007669"/>
    <property type="project" value="Ensembl"/>
</dbReference>
<dbReference type="FunCoup" id="W5NH68">
    <property type="interactions" value="704"/>
</dbReference>
<dbReference type="InParanoid" id="W5NH68"/>
<name>W5NH68_LEPOC</name>
<reference evidence="6" key="1">
    <citation type="submission" date="2011-12" db="EMBL/GenBank/DDBJ databases">
        <title>The Draft Genome of Lepisosteus oculatus.</title>
        <authorList>
            <consortium name="The Broad Institute Genome Assembly &amp; Analysis Group"/>
            <consortium name="Computational R&amp;D Group"/>
            <consortium name="and Sequencing Platform"/>
            <person name="Di Palma F."/>
            <person name="Alfoldi J."/>
            <person name="Johnson J."/>
            <person name="Berlin A."/>
            <person name="Gnerre S."/>
            <person name="Jaffe D."/>
            <person name="MacCallum I."/>
            <person name="Young S."/>
            <person name="Walker B.J."/>
            <person name="Lander E.S."/>
            <person name="Lindblad-Toh K."/>
        </authorList>
    </citation>
    <scope>NUCLEOTIDE SEQUENCE [LARGE SCALE GENOMIC DNA]</scope>
</reference>
<dbReference type="InterPro" id="IPR024843">
    <property type="entry name" value="Dapper"/>
</dbReference>
<dbReference type="GeneID" id="102684561"/>
<dbReference type="AlphaFoldDB" id="W5NH68"/>
<dbReference type="HOGENOM" id="CLU_021211_0_0_1"/>
<evidence type="ECO:0000256" key="1">
    <source>
        <dbReference type="ARBA" id="ARBA00010807"/>
    </source>
</evidence>
<dbReference type="eggNOG" id="ENOG502QVT3">
    <property type="taxonomic scope" value="Eukaryota"/>
</dbReference>
<dbReference type="PANTHER" id="PTHR15919:SF13">
    <property type="entry name" value="DAPPER HOMOLOG 2"/>
    <property type="match status" value="1"/>
</dbReference>
<feature type="compositionally biased region" description="Low complexity" evidence="4">
    <location>
        <begin position="215"/>
        <end position="229"/>
    </location>
</feature>
<dbReference type="GeneTree" id="ENSGT00950000183181"/>
<reference evidence="5" key="3">
    <citation type="submission" date="2025-09" db="UniProtKB">
        <authorList>
            <consortium name="Ensembl"/>
        </authorList>
    </citation>
    <scope>IDENTIFICATION</scope>
</reference>
<dbReference type="Bgee" id="ENSLOCG00000016207">
    <property type="expression patterns" value="Expressed in mesonephros and 5 other cell types or tissues"/>
</dbReference>
<protein>
    <submittedName>
        <fullName evidence="5">Dishevelled-binding antagonist of beta-catenin 2</fullName>
    </submittedName>
</protein>
<evidence type="ECO:0000313" key="6">
    <source>
        <dbReference type="Proteomes" id="UP000018468"/>
    </source>
</evidence>
<dbReference type="Proteomes" id="UP000018468">
    <property type="component" value="Linkage group LG16"/>
</dbReference>
<reference evidence="5" key="2">
    <citation type="submission" date="2025-08" db="UniProtKB">
        <authorList>
            <consortium name="Ensembl"/>
        </authorList>
    </citation>
    <scope>IDENTIFICATION</scope>
</reference>
<dbReference type="OrthoDB" id="9950432at2759"/>
<dbReference type="GO" id="GO:0048332">
    <property type="term" value="P:mesoderm morphogenesis"/>
    <property type="evidence" value="ECO:0007669"/>
    <property type="project" value="Ensembl"/>
</dbReference>
<dbReference type="GO" id="GO:1900108">
    <property type="term" value="P:negative regulation of nodal signaling pathway"/>
    <property type="evidence" value="ECO:0000318"/>
    <property type="project" value="GO_Central"/>
</dbReference>
<organism evidence="5 6">
    <name type="scientific">Lepisosteus oculatus</name>
    <name type="common">Spotted gar</name>
    <dbReference type="NCBI Taxonomy" id="7918"/>
    <lineage>
        <taxon>Eukaryota</taxon>
        <taxon>Metazoa</taxon>
        <taxon>Chordata</taxon>
        <taxon>Craniata</taxon>
        <taxon>Vertebrata</taxon>
        <taxon>Euteleostomi</taxon>
        <taxon>Actinopterygii</taxon>
        <taxon>Neopterygii</taxon>
        <taxon>Holostei</taxon>
        <taxon>Semionotiformes</taxon>
        <taxon>Lepisosteidae</taxon>
        <taxon>Lepisosteus</taxon>
    </lineage>
</organism>
<dbReference type="Ensembl" id="ENSLOCT00000020010.1">
    <property type="protein sequence ID" value="ENSLOCP00000019977.1"/>
    <property type="gene ID" value="ENSLOCG00000016207.1"/>
</dbReference>
<dbReference type="GO" id="GO:0005737">
    <property type="term" value="C:cytoplasm"/>
    <property type="evidence" value="ECO:0000318"/>
    <property type="project" value="GO_Central"/>
</dbReference>
<keyword evidence="6" id="KW-1185">Reference proteome</keyword>
<dbReference type="Pfam" id="PF15268">
    <property type="entry name" value="Dapper"/>
    <property type="match status" value="1"/>
</dbReference>
<evidence type="ECO:0000313" key="5">
    <source>
        <dbReference type="Ensembl" id="ENSLOCP00000019977.1"/>
    </source>
</evidence>
<dbReference type="EMBL" id="AHAT01001663">
    <property type="status" value="NOT_ANNOTATED_CDS"/>
    <property type="molecule type" value="Genomic_DNA"/>
</dbReference>
<dbReference type="PANTHER" id="PTHR15919">
    <property type="entry name" value="DAPPER-RELATED"/>
    <property type="match status" value="1"/>
</dbReference>
<accession>W5NH68</accession>
<feature type="coiled-coil region" evidence="3">
    <location>
        <begin position="82"/>
        <end position="130"/>
    </location>
</feature>
<feature type="compositionally biased region" description="Low complexity" evidence="4">
    <location>
        <begin position="752"/>
        <end position="768"/>
    </location>
</feature>
<keyword evidence="2 3" id="KW-0175">Coiled coil</keyword>
<evidence type="ECO:0000256" key="3">
    <source>
        <dbReference type="SAM" id="Coils"/>
    </source>
</evidence>
<dbReference type="CTD" id="168002"/>